<dbReference type="Pfam" id="PF01364">
    <property type="entry name" value="Peptidase_C25"/>
    <property type="match status" value="1"/>
</dbReference>
<dbReference type="NCBIfam" id="TIGR04183">
    <property type="entry name" value="Por_Secre_tail"/>
    <property type="match status" value="1"/>
</dbReference>
<feature type="signal peptide" evidence="2">
    <location>
        <begin position="1"/>
        <end position="26"/>
    </location>
</feature>
<protein>
    <submittedName>
        <fullName evidence="5">T9SS type A sorting domain-containing protein</fullName>
    </submittedName>
</protein>
<dbReference type="InterPro" id="IPR001769">
    <property type="entry name" value="Gingipain"/>
</dbReference>
<dbReference type="InterPro" id="IPR029030">
    <property type="entry name" value="Caspase-like_dom_sf"/>
</dbReference>
<feature type="domain" description="Gingipain" evidence="3">
    <location>
        <begin position="429"/>
        <end position="827"/>
    </location>
</feature>
<dbReference type="Gene3D" id="3.40.50.1460">
    <property type="match status" value="1"/>
</dbReference>
<proteinExistence type="predicted"/>
<gene>
    <name evidence="5" type="ORF">FEN17_14705</name>
</gene>
<dbReference type="RefSeq" id="WP_138366103.1">
    <property type="nucleotide sequence ID" value="NZ_VCEJ01000004.1"/>
</dbReference>
<feature type="chain" id="PRO_5024356734" evidence="2">
    <location>
        <begin position="27"/>
        <end position="1018"/>
    </location>
</feature>
<evidence type="ECO:0000313" key="5">
    <source>
        <dbReference type="EMBL" id="TLV00729.1"/>
    </source>
</evidence>
<dbReference type="GO" id="GO:0008234">
    <property type="term" value="F:cysteine-type peptidase activity"/>
    <property type="evidence" value="ECO:0007669"/>
    <property type="project" value="InterPro"/>
</dbReference>
<dbReference type="EMBL" id="VCEJ01000004">
    <property type="protein sequence ID" value="TLV00729.1"/>
    <property type="molecule type" value="Genomic_DNA"/>
</dbReference>
<evidence type="ECO:0000313" key="6">
    <source>
        <dbReference type="Proteomes" id="UP000306402"/>
    </source>
</evidence>
<dbReference type="SUPFAM" id="SSF52129">
    <property type="entry name" value="Caspase-like"/>
    <property type="match status" value="1"/>
</dbReference>
<accession>A0A5R9KX98</accession>
<dbReference type="OrthoDB" id="9757650at2"/>
<feature type="domain" description="Secretion system C-terminal sorting" evidence="4">
    <location>
        <begin position="949"/>
        <end position="1016"/>
    </location>
</feature>
<organism evidence="5 6">
    <name type="scientific">Dyadobacter luticola</name>
    <dbReference type="NCBI Taxonomy" id="1979387"/>
    <lineage>
        <taxon>Bacteria</taxon>
        <taxon>Pseudomonadati</taxon>
        <taxon>Bacteroidota</taxon>
        <taxon>Cytophagia</taxon>
        <taxon>Cytophagales</taxon>
        <taxon>Spirosomataceae</taxon>
        <taxon>Dyadobacter</taxon>
    </lineage>
</organism>
<dbReference type="Gene3D" id="3.40.50.10390">
    <property type="entry name" value="Gingipain r, domain 1"/>
    <property type="match status" value="1"/>
</dbReference>
<dbReference type="Proteomes" id="UP000306402">
    <property type="component" value="Unassembled WGS sequence"/>
</dbReference>
<dbReference type="AlphaFoldDB" id="A0A5R9KX98"/>
<keyword evidence="6" id="KW-1185">Reference proteome</keyword>
<evidence type="ECO:0000259" key="4">
    <source>
        <dbReference type="Pfam" id="PF18962"/>
    </source>
</evidence>
<dbReference type="GO" id="GO:0006508">
    <property type="term" value="P:proteolysis"/>
    <property type="evidence" value="ECO:0007669"/>
    <property type="project" value="InterPro"/>
</dbReference>
<evidence type="ECO:0000256" key="2">
    <source>
        <dbReference type="SAM" id="SignalP"/>
    </source>
</evidence>
<sequence>MRKEIFTKFFITAFIVSTLISGTVTAQAPWNGSFGNEWLQNKYNQKWLKIRVSAKGIQKVTLPANFMNGAAANTLHLYYRGEEVALISASTSEIQFYGVPNSGDSDALLYRPNSARINPYYSHYSDESSYFLTIGSPDGKRAAVENIASDAGSQLLTYHNQTDVTKFVDDYSHANQYSIRPTDMNSFMEDGQTRTSYRYNDAAGHPIQFGYVKDAATNVVLRADDFPALEIKKLISGETPVIKVLVYGRSAYSYLGGNPRSVHFHMGTSKSDMHDVGQVAIDGFKPGLITLNANFNYFQNNKSVVGFNLDSPKTELYFDRFSVAYYEMSYKQEIDMQGLNTYTFNFPGAPNGEKDKAVITTPPSGDLKFYDISDVRNPRIISGSASGLLFSRVNSAPLTLLATTATVDVDASKITEVQFSQITKSDFDYMIITNNSLENAAGEFASYRKNSSPGRKYKTGIFRIADLYNQFNYGEPSPLAIRRFVDYMVSDGNKDKFLLLMGKSASANYKIKKEMPDEVPTWGFPGSDVLLIEGLQGALTDVPVIPVGRIPAESSASGNTKAIAYLNKVKSYEAATSGLEWRKNVAHISGGKNQNEIDDHAGYLVTAAGKVKGGTFGGKVYTAVKPVVSDNVIPNDTLYYHVNSTPPVGIKNAEGKDSKGAGGLGFITYFGHSAPYQTDYDFGYVSDIKKKFNNPGKYPIMFYNGCDMLDTFQDKFAETVSTSESRPQSLDWLLSDGKGAIAVFGNSWAGYATSCNNFMQKVYDLVFNKTDQTRQPLGKILQIASEQIKQEGGFRMGVENGRLAANYIRVQAQIHQTLLIGDPALRILYTTEGGLPVDLVSFSAVPLGPDKVEVTWKTSSEINNSHFIVERSYNAKNFEEIGRLEGNGSTSDANLYTFLDAKPLSGKSYYRLTQVDESYKNTDGVLVEGTKTLSRIVSVDRKGTELISVYPNPSVEFVDIAINAPVNVKEWEILDVNGVVRKAGKGKKAELSNLTTGNYILKITTENKDVYYHKVVKK</sequence>
<reference evidence="5 6" key="1">
    <citation type="submission" date="2019-05" db="EMBL/GenBank/DDBJ databases">
        <authorList>
            <person name="Qu J.-H."/>
        </authorList>
    </citation>
    <scope>NUCLEOTIDE SEQUENCE [LARGE SCALE GENOMIC DNA]</scope>
    <source>
        <strain evidence="5 6">T17</strain>
    </source>
</reference>
<evidence type="ECO:0000256" key="1">
    <source>
        <dbReference type="ARBA" id="ARBA00022729"/>
    </source>
</evidence>
<keyword evidence="1 2" id="KW-0732">Signal</keyword>
<dbReference type="Pfam" id="PF18962">
    <property type="entry name" value="Por_Secre_tail"/>
    <property type="match status" value="1"/>
</dbReference>
<evidence type="ECO:0000259" key="3">
    <source>
        <dbReference type="Pfam" id="PF01364"/>
    </source>
</evidence>
<comment type="caution">
    <text evidence="5">The sequence shown here is derived from an EMBL/GenBank/DDBJ whole genome shotgun (WGS) entry which is preliminary data.</text>
</comment>
<dbReference type="CDD" id="cd02258">
    <property type="entry name" value="Peptidase_C25_N"/>
    <property type="match status" value="1"/>
</dbReference>
<dbReference type="InterPro" id="IPR029031">
    <property type="entry name" value="Gingipain_N_sf"/>
</dbReference>
<dbReference type="InterPro" id="IPR026444">
    <property type="entry name" value="Secre_tail"/>
</dbReference>
<name>A0A5R9KX98_9BACT</name>